<feature type="compositionally biased region" description="Polar residues" evidence="1">
    <location>
        <begin position="75"/>
        <end position="96"/>
    </location>
</feature>
<accession>A0A8K0J1C2</accession>
<gene>
    <name evidence="2" type="ORF">E4U42_000808</name>
</gene>
<feature type="non-terminal residue" evidence="2">
    <location>
        <position position="1"/>
    </location>
</feature>
<evidence type="ECO:0000313" key="2">
    <source>
        <dbReference type="EMBL" id="KAG5913909.1"/>
    </source>
</evidence>
<proteinExistence type="predicted"/>
<evidence type="ECO:0000256" key="1">
    <source>
        <dbReference type="SAM" id="MobiDB-lite"/>
    </source>
</evidence>
<comment type="caution">
    <text evidence="2">The sequence shown here is derived from an EMBL/GenBank/DDBJ whole genome shotgun (WGS) entry which is preliminary data.</text>
</comment>
<protein>
    <submittedName>
        <fullName evidence="2">Uncharacterized protein</fullName>
    </submittedName>
</protein>
<sequence length="155" mass="16785">HAGFSIEDLCPRLAVAPRTKTPLAQKAAEYKNQRERLDLPRPFAGSTRRQTTGQDRNPAGQHTHAFIIPRPMASVASSAANPSGTHLQVPGASSSAPVRPKFNSHLTSDRLREGAGLYLPPLFQNPRSNLRKDRVSVFKELGLDDLTAPQGSSSP</sequence>
<reference evidence="2" key="1">
    <citation type="journal article" date="2020" name="bioRxiv">
        <title>Whole genome comparisons of ergot fungi reveals the divergence and evolution of species within the genus Claviceps are the result of varying mechanisms driving genome evolution and host range expansion.</title>
        <authorList>
            <person name="Wyka S.A."/>
            <person name="Mondo S.J."/>
            <person name="Liu M."/>
            <person name="Dettman J."/>
            <person name="Nalam V."/>
            <person name="Broders K.D."/>
        </authorList>
    </citation>
    <scope>NUCLEOTIDE SEQUENCE</scope>
    <source>
        <strain evidence="2">CCC 489</strain>
    </source>
</reference>
<evidence type="ECO:0000313" key="3">
    <source>
        <dbReference type="Proteomes" id="UP000811619"/>
    </source>
</evidence>
<dbReference type="EMBL" id="SRPY01001210">
    <property type="protein sequence ID" value="KAG5913909.1"/>
    <property type="molecule type" value="Genomic_DNA"/>
</dbReference>
<dbReference type="OrthoDB" id="10251809at2759"/>
<name>A0A8K0J1C2_9HYPO</name>
<keyword evidence="3" id="KW-1185">Reference proteome</keyword>
<organism evidence="2 3">
    <name type="scientific">Claviceps africana</name>
    <dbReference type="NCBI Taxonomy" id="83212"/>
    <lineage>
        <taxon>Eukaryota</taxon>
        <taxon>Fungi</taxon>
        <taxon>Dikarya</taxon>
        <taxon>Ascomycota</taxon>
        <taxon>Pezizomycotina</taxon>
        <taxon>Sordariomycetes</taxon>
        <taxon>Hypocreomycetidae</taxon>
        <taxon>Hypocreales</taxon>
        <taxon>Clavicipitaceae</taxon>
        <taxon>Claviceps</taxon>
    </lineage>
</organism>
<feature type="region of interest" description="Disordered" evidence="1">
    <location>
        <begin position="24"/>
        <end position="63"/>
    </location>
</feature>
<feature type="region of interest" description="Disordered" evidence="1">
    <location>
        <begin position="75"/>
        <end position="103"/>
    </location>
</feature>
<feature type="compositionally biased region" description="Basic and acidic residues" evidence="1">
    <location>
        <begin position="28"/>
        <end position="39"/>
    </location>
</feature>
<dbReference type="AlphaFoldDB" id="A0A8K0J1C2"/>
<dbReference type="Proteomes" id="UP000811619">
    <property type="component" value="Unassembled WGS sequence"/>
</dbReference>